<dbReference type="Proteomes" id="UP000314986">
    <property type="component" value="Unassembled WGS sequence"/>
</dbReference>
<reference evidence="3" key="5">
    <citation type="submission" date="2025-09" db="UniProtKB">
        <authorList>
            <consortium name="Ensembl"/>
        </authorList>
    </citation>
    <scope>IDENTIFICATION</scope>
</reference>
<protein>
    <recommendedName>
        <fullName evidence="5">AKNA domain-containing protein</fullName>
    </recommendedName>
</protein>
<reference evidence="4" key="3">
    <citation type="journal article" date="2014" name="Nature">
        <title>Elephant shark genome provides unique insights into gnathostome evolution.</title>
        <authorList>
            <consortium name="International Elephant Shark Genome Sequencing Consortium"/>
            <person name="Venkatesh B."/>
            <person name="Lee A.P."/>
            <person name="Ravi V."/>
            <person name="Maurya A.K."/>
            <person name="Lian M.M."/>
            <person name="Swann J.B."/>
            <person name="Ohta Y."/>
            <person name="Flajnik M.F."/>
            <person name="Sutoh Y."/>
            <person name="Kasahara M."/>
            <person name="Hoon S."/>
            <person name="Gangu V."/>
            <person name="Roy S.W."/>
            <person name="Irimia M."/>
            <person name="Korzh V."/>
            <person name="Kondrychyn I."/>
            <person name="Lim Z.W."/>
            <person name="Tay B.H."/>
            <person name="Tohari S."/>
            <person name="Kong K.W."/>
            <person name="Ho S."/>
            <person name="Lorente-Galdos B."/>
            <person name="Quilez J."/>
            <person name="Marques-Bonet T."/>
            <person name="Raney B.J."/>
            <person name="Ingham P.W."/>
            <person name="Tay A."/>
            <person name="Hillier L.W."/>
            <person name="Minx P."/>
            <person name="Boehm T."/>
            <person name="Wilson R.K."/>
            <person name="Brenner S."/>
            <person name="Warren W.C."/>
        </authorList>
    </citation>
    <scope>NUCLEOTIDE SEQUENCE [LARGE SCALE GENOMIC DNA]</scope>
</reference>
<evidence type="ECO:0000313" key="3">
    <source>
        <dbReference type="Ensembl" id="ENSCMIP00000022554.1"/>
    </source>
</evidence>
<dbReference type="PANTHER" id="PTHR21510">
    <property type="entry name" value="AKNA DOMAIN-CONTAINING PROTEIN"/>
    <property type="match status" value="1"/>
</dbReference>
<dbReference type="PANTHER" id="PTHR21510:SF16">
    <property type="entry name" value="PROTEIN AKNAD1"/>
    <property type="match status" value="1"/>
</dbReference>
<keyword evidence="1" id="KW-0175">Coiled coil</keyword>
<reference evidence="4" key="2">
    <citation type="journal article" date="2007" name="PLoS Biol.">
        <title>Survey sequencing and comparative analysis of the elephant shark (Callorhinchus milii) genome.</title>
        <authorList>
            <person name="Venkatesh B."/>
            <person name="Kirkness E.F."/>
            <person name="Loh Y.H."/>
            <person name="Halpern A.L."/>
            <person name="Lee A.P."/>
            <person name="Johnson J."/>
            <person name="Dandona N."/>
            <person name="Viswanathan L.D."/>
            <person name="Tay A."/>
            <person name="Venter J.C."/>
            <person name="Strausberg R.L."/>
            <person name="Brenner S."/>
        </authorList>
    </citation>
    <scope>NUCLEOTIDE SEQUENCE [LARGE SCALE GENOMIC DNA]</scope>
</reference>
<organism evidence="3 4">
    <name type="scientific">Callorhinchus milii</name>
    <name type="common">Ghost shark</name>
    <dbReference type="NCBI Taxonomy" id="7868"/>
    <lineage>
        <taxon>Eukaryota</taxon>
        <taxon>Metazoa</taxon>
        <taxon>Chordata</taxon>
        <taxon>Craniata</taxon>
        <taxon>Vertebrata</taxon>
        <taxon>Chondrichthyes</taxon>
        <taxon>Holocephali</taxon>
        <taxon>Chimaeriformes</taxon>
        <taxon>Callorhinchidae</taxon>
        <taxon>Callorhinchus</taxon>
    </lineage>
</organism>
<evidence type="ECO:0000256" key="1">
    <source>
        <dbReference type="SAM" id="Coils"/>
    </source>
</evidence>
<accession>A0A4W3HYG1</accession>
<feature type="compositionally biased region" description="Polar residues" evidence="2">
    <location>
        <begin position="135"/>
        <end position="147"/>
    </location>
</feature>
<feature type="compositionally biased region" description="Polar residues" evidence="2">
    <location>
        <begin position="885"/>
        <end position="898"/>
    </location>
</feature>
<dbReference type="InParanoid" id="A0A4W3HYG1"/>
<feature type="compositionally biased region" description="Basic and acidic residues" evidence="2">
    <location>
        <begin position="918"/>
        <end position="928"/>
    </location>
</feature>
<dbReference type="Ensembl" id="ENSCMIT00000022942.1">
    <property type="protein sequence ID" value="ENSCMIP00000022554.1"/>
    <property type="gene ID" value="ENSCMIG00000010153.1"/>
</dbReference>
<feature type="region of interest" description="Disordered" evidence="2">
    <location>
        <begin position="876"/>
        <end position="928"/>
    </location>
</feature>
<dbReference type="STRING" id="7868.ENSCMIP00000022554"/>
<evidence type="ECO:0000313" key="4">
    <source>
        <dbReference type="Proteomes" id="UP000314986"/>
    </source>
</evidence>
<dbReference type="OMA" id="KTTRRMI"/>
<feature type="compositionally biased region" description="Polar residues" evidence="2">
    <location>
        <begin position="156"/>
        <end position="168"/>
    </location>
</feature>
<dbReference type="InterPro" id="IPR052655">
    <property type="entry name" value="AKNA_Centrosome-Trans_reg"/>
</dbReference>
<feature type="coiled-coil region" evidence="1">
    <location>
        <begin position="636"/>
        <end position="698"/>
    </location>
</feature>
<reference evidence="4" key="1">
    <citation type="journal article" date="2006" name="Science">
        <title>Ancient noncoding elements conserved in the human genome.</title>
        <authorList>
            <person name="Venkatesh B."/>
            <person name="Kirkness E.F."/>
            <person name="Loh Y.H."/>
            <person name="Halpern A.L."/>
            <person name="Lee A.P."/>
            <person name="Johnson J."/>
            <person name="Dandona N."/>
            <person name="Viswanathan L.D."/>
            <person name="Tay A."/>
            <person name="Venter J.C."/>
            <person name="Strausberg R.L."/>
            <person name="Brenner S."/>
        </authorList>
    </citation>
    <scope>NUCLEOTIDE SEQUENCE [LARGE SCALE GENOMIC DNA]</scope>
</reference>
<proteinExistence type="predicted"/>
<evidence type="ECO:0008006" key="5">
    <source>
        <dbReference type="Google" id="ProtNLM"/>
    </source>
</evidence>
<keyword evidence="4" id="KW-1185">Reference proteome</keyword>
<evidence type="ECO:0000256" key="2">
    <source>
        <dbReference type="SAM" id="MobiDB-lite"/>
    </source>
</evidence>
<dbReference type="GeneTree" id="ENSGT00940000154254"/>
<feature type="region of interest" description="Disordered" evidence="2">
    <location>
        <begin position="135"/>
        <end position="183"/>
    </location>
</feature>
<dbReference type="AlphaFoldDB" id="A0A4W3HYG1"/>
<name>A0A4W3HYG1_CALMI</name>
<sequence>MEYSEADTNLKALNELNTDDSEDSLEKLDDDQFIRFLENNCKGLQKSHEDLDNEWSQQGQEDSLLWEESFEHSILLEVDDDFNLNFTEVHDSYTICVSQSSAEDPNITTDDISNIESEYSFDDEKVSSIDEHQFNYSQHIQSPSNLDKYSEPKGSLMQNLESNFSGNKVQDVPDNTTDEEQEELPYDGNLQITKEHQTDTIYDLDNPRVPLTILVKSRQNDGPDCGMAGILAKKEQSNVETALYQKEMTCTRVSPETEDSGKYKIEATNLTSEDNGNTMVSEHEMKLEHNKRDGRRSNIAESLLRHFSEEDLALSSTKYIDTETLPETSFTETIEETVIKKQTLSAASNNSPTSIEKCTALQAAFSKKEKVNEFANEKKVSRDYSYCDRSAQSQAANLLQTSNNNCRENLHHEMQEKNENLQFNPKMASGFFENFKMGKIISYNEIKYGKGKPHYPLPDFSKVAPKIKIPKRNSYNKYTPSRIKKAKSSPHLSYTLTSHTSTVDVVQEVLDSIQPPAISTSTTFNKQEFVKDNHSPELFQQLQEEFDKLLIKYAEAENTIDQLRFGAKVSIFTDSTKPNQIIQSGISPSPSQITTLAKQVCNNSPTPLSINYGVTTSASRSPNTEMNETTEAEQMAQKLNKHVDFFKHQVKEFEEKLNSNTISVGDQQKVFKQMRDDQDKLERRYITAKEEHRSLEQRHYIEKNTAVGEFDPDRKIEGEIFKLGMHLECIKEKIDDNVCNQPSPHNSFLTSTPLPPTEILSAGCAIYSKSPMAAINQEGVMLTFETSSVSAEIPDSIELKMIPEMDSQPSLLEDSYDHIPQQVPHIEHSKTVSTLTEGYFHSSEFFPVLSMNQTLPLPSTSSQAQDVLTERKQQILSPDSGFVGSESSRPPTSKQILDSEQPETERSPRVCEGTPSIERQKSSSSHRSETMIVLGEDKASCLLHLANASSCSIPFNWSESVIGITDIPAQQGEFHKNDAKRGSLHICRVRFLGFLPANLD</sequence>
<reference evidence="3" key="4">
    <citation type="submission" date="2025-08" db="UniProtKB">
        <authorList>
            <consortium name="Ensembl"/>
        </authorList>
    </citation>
    <scope>IDENTIFICATION</scope>
</reference>